<name>A0AA39LZJ3_9BILA</name>
<evidence type="ECO:0000256" key="1">
    <source>
        <dbReference type="SAM" id="MobiDB-lite"/>
    </source>
</evidence>
<feature type="compositionally biased region" description="Polar residues" evidence="1">
    <location>
        <begin position="515"/>
        <end position="535"/>
    </location>
</feature>
<evidence type="ECO:0008006" key="4">
    <source>
        <dbReference type="Google" id="ProtNLM"/>
    </source>
</evidence>
<evidence type="ECO:0000313" key="2">
    <source>
        <dbReference type="EMBL" id="KAK0415337.1"/>
    </source>
</evidence>
<feature type="region of interest" description="Disordered" evidence="1">
    <location>
        <begin position="230"/>
        <end position="261"/>
    </location>
</feature>
<dbReference type="InterPro" id="IPR027417">
    <property type="entry name" value="P-loop_NTPase"/>
</dbReference>
<dbReference type="Gene3D" id="3.40.50.300">
    <property type="entry name" value="P-loop containing nucleotide triphosphate hydrolases"/>
    <property type="match status" value="1"/>
</dbReference>
<evidence type="ECO:0000313" key="3">
    <source>
        <dbReference type="Proteomes" id="UP001175271"/>
    </source>
</evidence>
<dbReference type="EMBL" id="JAUCMV010000002">
    <property type="protein sequence ID" value="KAK0415337.1"/>
    <property type="molecule type" value="Genomic_DNA"/>
</dbReference>
<proteinExistence type="predicted"/>
<feature type="region of interest" description="Disordered" evidence="1">
    <location>
        <begin position="515"/>
        <end position="570"/>
    </location>
</feature>
<feature type="region of interest" description="Disordered" evidence="1">
    <location>
        <begin position="439"/>
        <end position="502"/>
    </location>
</feature>
<feature type="compositionally biased region" description="Basic and acidic residues" evidence="1">
    <location>
        <begin position="457"/>
        <end position="477"/>
    </location>
</feature>
<feature type="region of interest" description="Disordered" evidence="1">
    <location>
        <begin position="26"/>
        <end position="103"/>
    </location>
</feature>
<sequence>MRSEPPRSWRQRRAGEVWFHLEEHISQYDPVTTTARPAPPSLQKRGPGSRKVTKFWGDDLDAAFETPKGQAPTCEEALPPTPSGSEGSANEPPGSTREKCRDGHRSQELLAFVQEALAGEPEVVAMTHPDEANVEILVLKNDTECLNSLRLRVPECRRVEDLLLIQSISYEKTAAHNDTESKDWYQQIRLAQDIKKANLSHDEVEMVDDYVKERRELGKRGIQEKEALHRNGKNQAPDCHRTLPVPQHLGTTPDTEKTTRVSKTSCYDKQRESFHPEDDFALSDERAIVSMTRARSGLVVIGNLHRLKKANSWRTFLDATKDVPVLTSKYVELLDEGYISEVTLKSSRNVEAWTRAILEDLHRWVSNPRLIPEHQQEFYQELAQVRGFPVTFGWNAQDQRIFERMTPDAVIRPATEPSYDWDDDASWWPERLEEARRRFRRQEVPDPSPPRQRRFARHAEDRRKFIPEAAKEVHDRQPTPGGRPRSAVSTSTTSNNPVAPTVVPKPVTLIISNNPVAPNIPTNSVSSTASSNEPTPFTAVGSPLDFAPGAPLDFAPGAPDDFTPGAPFDFAPGAPLDFAQGAPDDFTPGAPNDFAPGAPIALTSRRPLHVPVLGLRGVLLGSGRERIQRNTFQKVARNSPDQPVDLIIRRTPKSHYVRFIEGQLELDLKIVDRFKSDPCLEYLEFNVTCIRMPCQHWPTLLQCAGRRTFPSLFMAATYVSLQMASLMGRRRKSNSGLGKPNGVELRGGMNSLLPTIVIVSSIHQEGCVWRLSFAGLTTNSSISVLQWFHRVASGYSTISNIQSPLSLRNFGILSGRRLTVLCTAYFWNSLAPYFLRSRLRIFMSDLVLEVTVKVETKPDASTWSYQPVEGPPKLQIGCHEGGTEADLVLQQ</sequence>
<accession>A0AA39LZJ3</accession>
<dbReference type="AlphaFoldDB" id="A0AA39LZJ3"/>
<reference evidence="2" key="1">
    <citation type="submission" date="2023-06" db="EMBL/GenBank/DDBJ databases">
        <title>Genomic analysis of the entomopathogenic nematode Steinernema hermaphroditum.</title>
        <authorList>
            <person name="Schwarz E.M."/>
            <person name="Heppert J.K."/>
            <person name="Baniya A."/>
            <person name="Schwartz H.T."/>
            <person name="Tan C.-H."/>
            <person name="Antoshechkin I."/>
            <person name="Sternberg P.W."/>
            <person name="Goodrich-Blair H."/>
            <person name="Dillman A.R."/>
        </authorList>
    </citation>
    <scope>NUCLEOTIDE SEQUENCE</scope>
    <source>
        <strain evidence="2">PS9179</strain>
        <tissue evidence="2">Whole animal</tissue>
    </source>
</reference>
<organism evidence="2 3">
    <name type="scientific">Steinernema hermaphroditum</name>
    <dbReference type="NCBI Taxonomy" id="289476"/>
    <lineage>
        <taxon>Eukaryota</taxon>
        <taxon>Metazoa</taxon>
        <taxon>Ecdysozoa</taxon>
        <taxon>Nematoda</taxon>
        <taxon>Chromadorea</taxon>
        <taxon>Rhabditida</taxon>
        <taxon>Tylenchina</taxon>
        <taxon>Panagrolaimomorpha</taxon>
        <taxon>Strongyloidoidea</taxon>
        <taxon>Steinernematidae</taxon>
        <taxon>Steinernema</taxon>
    </lineage>
</organism>
<keyword evidence="3" id="KW-1185">Reference proteome</keyword>
<comment type="caution">
    <text evidence="2">The sequence shown here is derived from an EMBL/GenBank/DDBJ whole genome shotgun (WGS) entry which is preliminary data.</text>
</comment>
<dbReference type="Proteomes" id="UP001175271">
    <property type="component" value="Unassembled WGS sequence"/>
</dbReference>
<feature type="compositionally biased region" description="Low complexity" evidence="1">
    <location>
        <begin position="558"/>
        <end position="570"/>
    </location>
</feature>
<protein>
    <recommendedName>
        <fullName evidence="4">DNA2/NAM7 helicase-like C-terminal domain-containing protein</fullName>
    </recommendedName>
</protein>
<gene>
    <name evidence="2" type="ORF">QR680_011896</name>
</gene>
<feature type="compositionally biased region" description="Polar residues" evidence="1">
    <location>
        <begin position="487"/>
        <end position="496"/>
    </location>
</feature>